<organism evidence="5 6">
    <name type="scientific">Apatococcus fuscideae</name>
    <dbReference type="NCBI Taxonomy" id="2026836"/>
    <lineage>
        <taxon>Eukaryota</taxon>
        <taxon>Viridiplantae</taxon>
        <taxon>Chlorophyta</taxon>
        <taxon>core chlorophytes</taxon>
        <taxon>Trebouxiophyceae</taxon>
        <taxon>Chlorellales</taxon>
        <taxon>Chlorellaceae</taxon>
        <taxon>Apatococcus</taxon>
    </lineage>
</organism>
<dbReference type="PROSITE" id="PS01133">
    <property type="entry name" value="UPF0017"/>
    <property type="match status" value="1"/>
</dbReference>
<proteinExistence type="inferred from homology"/>
<feature type="transmembrane region" description="Helical" evidence="3">
    <location>
        <begin position="12"/>
        <end position="31"/>
    </location>
</feature>
<dbReference type="Pfam" id="PF00561">
    <property type="entry name" value="Abhydrolase_1"/>
    <property type="match status" value="1"/>
</dbReference>
<feature type="region of interest" description="Disordered" evidence="2">
    <location>
        <begin position="404"/>
        <end position="424"/>
    </location>
</feature>
<dbReference type="GO" id="GO:0047372">
    <property type="term" value="F:monoacylglycerol lipase activity"/>
    <property type="evidence" value="ECO:0007669"/>
    <property type="project" value="TreeGrafter"/>
</dbReference>
<keyword evidence="6" id="KW-1185">Reference proteome</keyword>
<comment type="similarity">
    <text evidence="1">Belongs to the AB hydrolase superfamily. AB hydrolase 4 family.</text>
</comment>
<evidence type="ECO:0000313" key="6">
    <source>
        <dbReference type="Proteomes" id="UP001485043"/>
    </source>
</evidence>
<dbReference type="EMBL" id="JALJOV010000950">
    <property type="protein sequence ID" value="KAK9857962.1"/>
    <property type="molecule type" value="Genomic_DNA"/>
</dbReference>
<dbReference type="PANTHER" id="PTHR10794">
    <property type="entry name" value="ABHYDROLASE DOMAIN-CONTAINING PROTEIN"/>
    <property type="match status" value="1"/>
</dbReference>
<evidence type="ECO:0000256" key="3">
    <source>
        <dbReference type="SAM" id="Phobius"/>
    </source>
</evidence>
<dbReference type="InterPro" id="IPR029058">
    <property type="entry name" value="AB_hydrolase_fold"/>
</dbReference>
<dbReference type="PANTHER" id="PTHR10794:SF63">
    <property type="entry name" value="ALPHA_BETA HYDROLASE 1, ISOFORM A"/>
    <property type="match status" value="1"/>
</dbReference>
<sequence>MHQRRHQVAKRLRFYSALTGAGVLAYLGYYLTRVCKTPTLVYRSGALSHIVRENCSNLIRAYYPPLWAFNTHLQTALGVLRGAAINAGWVRQLIQTPDGGQIAVDWWQGETSDNVPPDTPIMLVFHGVTGGSFEGTCKAVCKAAAGRGYRPGVLIFRGCSGLDLLTDQIYSACFTDDAHHAVKTLNMQFPDAKLTVVGFSLGSLILTKYLGEADSGDWQTDGGGITAAVAISSPFCLHTAGRRLGRPWTISWLYNLIIAYRLKMYGQTHMAVLKDTKRLEGLQAKNKFWTIGQFDERIMCRMMGYSSAKEYYEASSSLPQIPKIRTPILFLASEDDVFLGELPIRQCSSNPYTLLAITSRGGHVAFLTGIWPFGEAWMDLVAMDFLQAVLNHPERIDQIRTEVSSVRPGPSAAKGRALMSRTSGRRSVDQALNMAAAALDRHSSMGNMGMASDPGSLEDLVGRAASLMSGAGRASPEPVARRGSRADAGRNLMGDMGRAASFQTALEALKRHDGPQSPEM</sequence>
<dbReference type="SUPFAM" id="SSF53474">
    <property type="entry name" value="alpha/beta-Hydrolases"/>
    <property type="match status" value="1"/>
</dbReference>
<dbReference type="InterPro" id="IPR000073">
    <property type="entry name" value="AB_hydrolase_1"/>
</dbReference>
<evidence type="ECO:0000256" key="2">
    <source>
        <dbReference type="SAM" id="MobiDB-lite"/>
    </source>
</evidence>
<reference evidence="5 6" key="1">
    <citation type="journal article" date="2024" name="Nat. Commun.">
        <title>Phylogenomics reveals the evolutionary origins of lichenization in chlorophyte algae.</title>
        <authorList>
            <person name="Puginier C."/>
            <person name="Libourel C."/>
            <person name="Otte J."/>
            <person name="Skaloud P."/>
            <person name="Haon M."/>
            <person name="Grisel S."/>
            <person name="Petersen M."/>
            <person name="Berrin J.G."/>
            <person name="Delaux P.M."/>
            <person name="Dal Grande F."/>
            <person name="Keller J."/>
        </authorList>
    </citation>
    <scope>NUCLEOTIDE SEQUENCE [LARGE SCALE GENOMIC DNA]</scope>
    <source>
        <strain evidence="5 6">SAG 2523</strain>
    </source>
</reference>
<comment type="caution">
    <text evidence="5">The sequence shown here is derived from an EMBL/GenBank/DDBJ whole genome shotgun (WGS) entry which is preliminary data.</text>
</comment>
<dbReference type="Gene3D" id="3.40.50.1820">
    <property type="entry name" value="alpha/beta hydrolase"/>
    <property type="match status" value="1"/>
</dbReference>
<protein>
    <recommendedName>
        <fullName evidence="4">AB hydrolase-1 domain-containing protein</fullName>
    </recommendedName>
</protein>
<dbReference type="InterPro" id="IPR000952">
    <property type="entry name" value="AB_hydrolase_4_CS"/>
</dbReference>
<accession>A0AAW1SV52</accession>
<evidence type="ECO:0000259" key="4">
    <source>
        <dbReference type="Pfam" id="PF00561"/>
    </source>
</evidence>
<feature type="domain" description="AB hydrolase-1" evidence="4">
    <location>
        <begin position="120"/>
        <end position="338"/>
    </location>
</feature>
<dbReference type="GO" id="GO:0034338">
    <property type="term" value="F:short-chain carboxylesterase activity"/>
    <property type="evidence" value="ECO:0007669"/>
    <property type="project" value="TreeGrafter"/>
</dbReference>
<dbReference type="Proteomes" id="UP001485043">
    <property type="component" value="Unassembled WGS sequence"/>
</dbReference>
<keyword evidence="3" id="KW-0472">Membrane</keyword>
<name>A0AAW1SV52_9CHLO</name>
<evidence type="ECO:0000256" key="1">
    <source>
        <dbReference type="ARBA" id="ARBA00010884"/>
    </source>
</evidence>
<feature type="region of interest" description="Disordered" evidence="2">
    <location>
        <begin position="469"/>
        <end position="488"/>
    </location>
</feature>
<gene>
    <name evidence="5" type="ORF">WJX84_008774</name>
</gene>
<dbReference type="InterPro" id="IPR050960">
    <property type="entry name" value="AB_hydrolase_4_sf"/>
</dbReference>
<dbReference type="AlphaFoldDB" id="A0AAW1SV52"/>
<keyword evidence="3" id="KW-0812">Transmembrane</keyword>
<evidence type="ECO:0000313" key="5">
    <source>
        <dbReference type="EMBL" id="KAK9857962.1"/>
    </source>
</evidence>
<keyword evidence="3" id="KW-1133">Transmembrane helix</keyword>